<feature type="region of interest" description="Disordered" evidence="1">
    <location>
        <begin position="27"/>
        <end position="53"/>
    </location>
</feature>
<evidence type="ECO:0000259" key="2">
    <source>
        <dbReference type="Pfam" id="PF03732"/>
    </source>
</evidence>
<evidence type="ECO:0000313" key="3">
    <source>
        <dbReference type="EMBL" id="KAK1632932.1"/>
    </source>
</evidence>
<comment type="caution">
    <text evidence="3">The sequence shown here is derived from an EMBL/GenBank/DDBJ whole genome shotgun (WGS) entry which is preliminary data.</text>
</comment>
<keyword evidence="4" id="KW-1185">Reference proteome</keyword>
<proteinExistence type="predicted"/>
<feature type="region of interest" description="Disordered" evidence="1">
    <location>
        <begin position="149"/>
        <end position="171"/>
    </location>
</feature>
<evidence type="ECO:0000313" key="4">
    <source>
        <dbReference type="Proteomes" id="UP001231189"/>
    </source>
</evidence>
<sequence length="385" mass="43248">MTFGSFHLRVGKEGSHRLAAPIFSGPLAADSDFSGSSSSSSIESDDEEVSPPSFIKPTIGGELADLLGSMSFGLLTGSYLSNDSDSVDNFDFINRSTSIREVFADRYDGVTDPEDDENTIAIYHQVYVIGESSRPEDEASEDFDDLGNPYIDPADLTRETGPKYVSPTPREKVRKTRVPSGFKLPDNYKKFDGLQDPEDWLVDYLETVKLMDGTRVTAMQSIQVHLSGAARSWMKKLPGGSIDTWETFEDMFVKNFRSTFKKPASIEQLRACKQKREKLEFEVIDFPSQYHALLGRPAYARFMAVPHYTYMLWRIPGPKGPITVKRSFVLADKCEKDFHRLSETFEMQAKYEASKLTTNYDVLPDGGRSLQEQAFDTSKNSKESA</sequence>
<dbReference type="PANTHER" id="PTHR33223">
    <property type="entry name" value="CCHC-TYPE DOMAIN-CONTAINING PROTEIN"/>
    <property type="match status" value="1"/>
</dbReference>
<dbReference type="Proteomes" id="UP001231189">
    <property type="component" value="Unassembled WGS sequence"/>
</dbReference>
<dbReference type="PANTHER" id="PTHR33223:SF8">
    <property type="entry name" value="OS04G0172440 PROTEIN"/>
    <property type="match status" value="1"/>
</dbReference>
<dbReference type="InterPro" id="IPR005162">
    <property type="entry name" value="Retrotrans_gag_dom"/>
</dbReference>
<evidence type="ECO:0000256" key="1">
    <source>
        <dbReference type="SAM" id="MobiDB-lite"/>
    </source>
</evidence>
<accession>A0AAD8RXV9</accession>
<gene>
    <name evidence="3" type="ORF">QYE76_007247</name>
</gene>
<reference evidence="3" key="1">
    <citation type="submission" date="2023-07" db="EMBL/GenBank/DDBJ databases">
        <title>A chromosome-level genome assembly of Lolium multiflorum.</title>
        <authorList>
            <person name="Chen Y."/>
            <person name="Copetti D."/>
            <person name="Kolliker R."/>
            <person name="Studer B."/>
        </authorList>
    </citation>
    <scope>NUCLEOTIDE SEQUENCE</scope>
    <source>
        <strain evidence="3">02402/16</strain>
        <tissue evidence="3">Leaf</tissue>
    </source>
</reference>
<organism evidence="3 4">
    <name type="scientific">Lolium multiflorum</name>
    <name type="common">Italian ryegrass</name>
    <name type="synonym">Lolium perenne subsp. multiflorum</name>
    <dbReference type="NCBI Taxonomy" id="4521"/>
    <lineage>
        <taxon>Eukaryota</taxon>
        <taxon>Viridiplantae</taxon>
        <taxon>Streptophyta</taxon>
        <taxon>Embryophyta</taxon>
        <taxon>Tracheophyta</taxon>
        <taxon>Spermatophyta</taxon>
        <taxon>Magnoliopsida</taxon>
        <taxon>Liliopsida</taxon>
        <taxon>Poales</taxon>
        <taxon>Poaceae</taxon>
        <taxon>BOP clade</taxon>
        <taxon>Pooideae</taxon>
        <taxon>Poodae</taxon>
        <taxon>Poeae</taxon>
        <taxon>Poeae Chloroplast Group 2 (Poeae type)</taxon>
        <taxon>Loliodinae</taxon>
        <taxon>Loliinae</taxon>
        <taxon>Lolium</taxon>
    </lineage>
</organism>
<name>A0AAD8RXV9_LOLMU</name>
<dbReference type="EMBL" id="JAUUTY010000005">
    <property type="protein sequence ID" value="KAK1632932.1"/>
    <property type="molecule type" value="Genomic_DNA"/>
</dbReference>
<protein>
    <recommendedName>
        <fullName evidence="2">Retrotransposon gag domain-containing protein</fullName>
    </recommendedName>
</protein>
<dbReference type="AlphaFoldDB" id="A0AAD8RXV9"/>
<feature type="compositionally biased region" description="Low complexity" evidence="1">
    <location>
        <begin position="30"/>
        <end position="42"/>
    </location>
</feature>
<feature type="domain" description="Retrotransposon gag" evidence="2">
    <location>
        <begin position="222"/>
        <end position="279"/>
    </location>
</feature>
<dbReference type="Pfam" id="PF03732">
    <property type="entry name" value="Retrotrans_gag"/>
    <property type="match status" value="1"/>
</dbReference>